<evidence type="ECO:0000313" key="2">
    <source>
        <dbReference type="EMBL" id="KAF7132667.1"/>
    </source>
</evidence>
<dbReference type="Proteomes" id="UP000626092">
    <property type="component" value="Unassembled WGS sequence"/>
</dbReference>
<dbReference type="AlphaFoldDB" id="A0A834GFJ6"/>
<evidence type="ECO:0000313" key="1">
    <source>
        <dbReference type="EMBL" id="KAF7132461.1"/>
    </source>
</evidence>
<dbReference type="OrthoDB" id="1739513at2759"/>
<comment type="caution">
    <text evidence="2">The sequence shown here is derived from an EMBL/GenBank/DDBJ whole genome shotgun (WGS) entry which is preliminary data.</text>
</comment>
<protein>
    <submittedName>
        <fullName evidence="2">Uncharacterized protein</fullName>
    </submittedName>
</protein>
<dbReference type="EMBL" id="WJXA01000009">
    <property type="protein sequence ID" value="KAF7132461.1"/>
    <property type="molecule type" value="Genomic_DNA"/>
</dbReference>
<dbReference type="EMBL" id="WJXA01000009">
    <property type="protein sequence ID" value="KAF7132667.1"/>
    <property type="molecule type" value="Genomic_DNA"/>
</dbReference>
<gene>
    <name evidence="2" type="ORF">RHSIM_Rhsim09G0062100</name>
    <name evidence="1" type="ORF">RHSIM_Rhsim09G0062300</name>
</gene>
<evidence type="ECO:0000313" key="3">
    <source>
        <dbReference type="Proteomes" id="UP000626092"/>
    </source>
</evidence>
<sequence length="251" mass="27604">MVKPRQPTKPSSASSASSWMKKEGHGLTILVVALRAYMTSHCKATRASPFSLVYGAETILHAKLNMPSARLALKAEVADRLCNGNQRKVKRDVNEPFTNASFLSHVLVGLPTFLHHLLLGRDHRVLHPNKGCASLLQSCLSSFAMLLPLFILTHDLGSLELLVHPPYVKSQLVELLHSEADLLHPLGAQITHLYLPNALQESLETVELQTAHGLAVKVTNLEECVREAVSNKGKERSRLVKDTEVPKEGLV</sequence>
<accession>A0A834GFJ6</accession>
<keyword evidence="3" id="KW-1185">Reference proteome</keyword>
<organism evidence="2 3">
    <name type="scientific">Rhododendron simsii</name>
    <name type="common">Sims's rhododendron</name>
    <dbReference type="NCBI Taxonomy" id="118357"/>
    <lineage>
        <taxon>Eukaryota</taxon>
        <taxon>Viridiplantae</taxon>
        <taxon>Streptophyta</taxon>
        <taxon>Embryophyta</taxon>
        <taxon>Tracheophyta</taxon>
        <taxon>Spermatophyta</taxon>
        <taxon>Magnoliopsida</taxon>
        <taxon>eudicotyledons</taxon>
        <taxon>Gunneridae</taxon>
        <taxon>Pentapetalae</taxon>
        <taxon>asterids</taxon>
        <taxon>Ericales</taxon>
        <taxon>Ericaceae</taxon>
        <taxon>Ericoideae</taxon>
        <taxon>Rhodoreae</taxon>
        <taxon>Rhododendron</taxon>
    </lineage>
</organism>
<reference evidence="2" key="1">
    <citation type="submission" date="2019-11" db="EMBL/GenBank/DDBJ databases">
        <authorList>
            <person name="Liu Y."/>
            <person name="Hou J."/>
            <person name="Li T.-Q."/>
            <person name="Guan C.-H."/>
            <person name="Wu X."/>
            <person name="Wu H.-Z."/>
            <person name="Ling F."/>
            <person name="Zhang R."/>
            <person name="Shi X.-G."/>
            <person name="Ren J.-P."/>
            <person name="Chen E.-F."/>
            <person name="Sun J.-M."/>
        </authorList>
    </citation>
    <scope>NUCLEOTIDE SEQUENCE</scope>
    <source>
        <strain evidence="2">Adult_tree_wgs_1</strain>
        <tissue evidence="2">Leaves</tissue>
    </source>
</reference>
<proteinExistence type="predicted"/>
<name>A0A834GFJ6_RHOSS</name>